<dbReference type="EMBL" id="LR899011">
    <property type="protein sequence ID" value="CAD7086511.1"/>
    <property type="molecule type" value="Genomic_DNA"/>
</dbReference>
<accession>A0A7R8UT16</accession>
<reference evidence="11 12" key="1">
    <citation type="submission" date="2020-11" db="EMBL/GenBank/DDBJ databases">
        <authorList>
            <person name="Wallbank WR R."/>
            <person name="Pardo Diaz C."/>
            <person name="Kozak K."/>
            <person name="Martin S."/>
            <person name="Jiggins C."/>
            <person name="Moest M."/>
            <person name="Warren A I."/>
            <person name="Generalovic N T."/>
            <person name="Byers J.R.P. K."/>
            <person name="Montejo-Kovacevich G."/>
            <person name="Yen C E."/>
        </authorList>
    </citation>
    <scope>NUCLEOTIDE SEQUENCE [LARGE SCALE GENOMIC DNA]</scope>
</reference>
<evidence type="ECO:0000256" key="5">
    <source>
        <dbReference type="ARBA" id="ARBA00022692"/>
    </source>
</evidence>
<feature type="transmembrane region" description="Helical" evidence="10">
    <location>
        <begin position="136"/>
        <end position="160"/>
    </location>
</feature>
<dbReference type="GO" id="GO:0006614">
    <property type="term" value="P:SRP-dependent cotranslational protein targeting to membrane"/>
    <property type="evidence" value="ECO:0007669"/>
    <property type="project" value="InterPro"/>
</dbReference>
<proteinExistence type="inferred from homology"/>
<feature type="transmembrane region" description="Helical" evidence="10">
    <location>
        <begin position="166"/>
        <end position="183"/>
    </location>
</feature>
<dbReference type="GO" id="GO:0005789">
    <property type="term" value="C:endoplasmic reticulum membrane"/>
    <property type="evidence" value="ECO:0007669"/>
    <property type="project" value="UniProtKB-SubCell"/>
</dbReference>
<evidence type="ECO:0000256" key="3">
    <source>
        <dbReference type="ARBA" id="ARBA00007990"/>
    </source>
</evidence>
<dbReference type="AlphaFoldDB" id="A0A7R8UT16"/>
<evidence type="ECO:0000256" key="8">
    <source>
        <dbReference type="ARBA" id="ARBA00023136"/>
    </source>
</evidence>
<evidence type="ECO:0000256" key="9">
    <source>
        <dbReference type="ARBA" id="ARBA00030917"/>
    </source>
</evidence>
<dbReference type="FunCoup" id="A0A7R8UT16">
    <property type="interactions" value="1382"/>
</dbReference>
<feature type="transmembrane region" description="Helical" evidence="10">
    <location>
        <begin position="35"/>
        <end position="55"/>
    </location>
</feature>
<keyword evidence="7 10" id="KW-1133">Transmembrane helix</keyword>
<evidence type="ECO:0000313" key="11">
    <source>
        <dbReference type="EMBL" id="CAD7086511.1"/>
    </source>
</evidence>
<evidence type="ECO:0000256" key="10">
    <source>
        <dbReference type="SAM" id="Phobius"/>
    </source>
</evidence>
<sequence length="189" mass="21503">MVQQKTQKSANSMFTKEEELLLQDFSRNVSTKSSALFYGNAFIISAIPIWLFWRIHSMDLLSSAVFFVVVTGLSTYLMAMAYKNTKFQLKHKVAVKREEAVTREVMKQLADDKKMTRKEKDERVLWKKNEVADYEATTFAIFYNNAMYLAIVILISFFVLKTSSPAVNYIFSVGLASGLLALFSTSKAA</sequence>
<dbReference type="PANTHER" id="PTHR13399:SF2">
    <property type="entry name" value="TRANSLOCON-ASSOCIATED PROTEIN SUBUNIT GAMMA"/>
    <property type="match status" value="1"/>
</dbReference>
<keyword evidence="5 10" id="KW-0812">Transmembrane</keyword>
<dbReference type="Pfam" id="PF07074">
    <property type="entry name" value="TRAP-gamma"/>
    <property type="match status" value="1"/>
</dbReference>
<comment type="subcellular location">
    <subcellularLocation>
        <location evidence="2">Endoplasmic reticulum membrane</location>
        <topology evidence="2">Multi-pass membrane protein</topology>
    </subcellularLocation>
</comment>
<comment type="function">
    <text evidence="1">TRAP proteins are part of a complex whose function is to bind calcium to the ER membrane and thereby regulate the retention of ER resident proteins.</text>
</comment>
<evidence type="ECO:0000256" key="6">
    <source>
        <dbReference type="ARBA" id="ARBA00022824"/>
    </source>
</evidence>
<feature type="transmembrane region" description="Helical" evidence="10">
    <location>
        <begin position="61"/>
        <end position="82"/>
    </location>
</feature>
<organism evidence="11 12">
    <name type="scientific">Hermetia illucens</name>
    <name type="common">Black soldier fly</name>
    <dbReference type="NCBI Taxonomy" id="343691"/>
    <lineage>
        <taxon>Eukaryota</taxon>
        <taxon>Metazoa</taxon>
        <taxon>Ecdysozoa</taxon>
        <taxon>Arthropoda</taxon>
        <taxon>Hexapoda</taxon>
        <taxon>Insecta</taxon>
        <taxon>Pterygota</taxon>
        <taxon>Neoptera</taxon>
        <taxon>Endopterygota</taxon>
        <taxon>Diptera</taxon>
        <taxon>Brachycera</taxon>
        <taxon>Stratiomyomorpha</taxon>
        <taxon>Stratiomyidae</taxon>
        <taxon>Hermetiinae</taxon>
        <taxon>Hermetia</taxon>
    </lineage>
</organism>
<comment type="similarity">
    <text evidence="3">Belongs to the TRAP-gamma family.</text>
</comment>
<evidence type="ECO:0000256" key="2">
    <source>
        <dbReference type="ARBA" id="ARBA00004477"/>
    </source>
</evidence>
<name>A0A7R8UT16_HERIL</name>
<evidence type="ECO:0000256" key="7">
    <source>
        <dbReference type="ARBA" id="ARBA00022989"/>
    </source>
</evidence>
<dbReference type="Proteomes" id="UP000594454">
    <property type="component" value="Chromosome 3"/>
</dbReference>
<keyword evidence="8 10" id="KW-0472">Membrane</keyword>
<evidence type="ECO:0000313" key="12">
    <source>
        <dbReference type="Proteomes" id="UP000594454"/>
    </source>
</evidence>
<dbReference type="OrthoDB" id="10059529at2759"/>
<protein>
    <recommendedName>
        <fullName evidence="4">Translocon-associated protein subunit gamma</fullName>
    </recommendedName>
    <alternativeName>
        <fullName evidence="9">Signal sequence receptor subunit gamma</fullName>
    </alternativeName>
</protein>
<dbReference type="InterPro" id="IPR009779">
    <property type="entry name" value="SSR3"/>
</dbReference>
<dbReference type="OMA" id="PLWLFWR"/>
<evidence type="ECO:0000256" key="4">
    <source>
        <dbReference type="ARBA" id="ARBA00022231"/>
    </source>
</evidence>
<gene>
    <name evidence="11" type="ORF">HERILL_LOCUS9283</name>
</gene>
<keyword evidence="12" id="KW-1185">Reference proteome</keyword>
<dbReference type="InParanoid" id="A0A7R8UT16"/>
<dbReference type="PANTHER" id="PTHR13399">
    <property type="entry name" value="TRANSLOCON-ASSOCIATED PROTEIN TRAP , GAMMA SUBUNIT"/>
    <property type="match status" value="1"/>
</dbReference>
<keyword evidence="6" id="KW-0256">Endoplasmic reticulum</keyword>
<evidence type="ECO:0000256" key="1">
    <source>
        <dbReference type="ARBA" id="ARBA00002838"/>
    </source>
</evidence>